<keyword evidence="1" id="KW-0812">Transmembrane</keyword>
<dbReference type="AlphaFoldDB" id="A0A419RWQ3"/>
<reference evidence="2 3" key="1">
    <citation type="journal article" date="2017" name="Int. J. Syst. Evol. Microbiol.">
        <title>Erythrobacter aquimixticola sp. nov., isolated from the junction between the ocean and a freshwater spring.</title>
        <authorList>
            <person name="Park S."/>
            <person name="Jung Y.T."/>
            <person name="Choi S.J."/>
            <person name="Yoon J.H."/>
        </authorList>
    </citation>
    <scope>NUCLEOTIDE SEQUENCE [LARGE SCALE GENOMIC DNA]</scope>
    <source>
        <strain evidence="2 3">JSSK-14</strain>
    </source>
</reference>
<dbReference type="EMBL" id="RAHX01000001">
    <property type="protein sequence ID" value="RJY10181.1"/>
    <property type="molecule type" value="Genomic_DNA"/>
</dbReference>
<dbReference type="InterPro" id="IPR007047">
    <property type="entry name" value="Flp_Fap"/>
</dbReference>
<evidence type="ECO:0000313" key="3">
    <source>
        <dbReference type="Proteomes" id="UP000285232"/>
    </source>
</evidence>
<evidence type="ECO:0000313" key="2">
    <source>
        <dbReference type="EMBL" id="RJY10181.1"/>
    </source>
</evidence>
<protein>
    <submittedName>
        <fullName evidence="2">Flp family type IVb pilin</fullName>
    </submittedName>
</protein>
<evidence type="ECO:0000256" key="1">
    <source>
        <dbReference type="SAM" id="Phobius"/>
    </source>
</evidence>
<keyword evidence="1" id="KW-0472">Membrane</keyword>
<name>A0A419RWQ3_9SPHN</name>
<organism evidence="2 3">
    <name type="scientific">Aurantiacibacter aquimixticola</name>
    <dbReference type="NCBI Taxonomy" id="1958945"/>
    <lineage>
        <taxon>Bacteria</taxon>
        <taxon>Pseudomonadati</taxon>
        <taxon>Pseudomonadota</taxon>
        <taxon>Alphaproteobacteria</taxon>
        <taxon>Sphingomonadales</taxon>
        <taxon>Erythrobacteraceae</taxon>
        <taxon>Aurantiacibacter</taxon>
    </lineage>
</organism>
<dbReference type="OrthoDB" id="5325135at2"/>
<gene>
    <name evidence="2" type="ORF">D6201_04115</name>
</gene>
<accession>A0A419RWQ3</accession>
<keyword evidence="1" id="KW-1133">Transmembrane helix</keyword>
<dbReference type="Proteomes" id="UP000285232">
    <property type="component" value="Unassembled WGS sequence"/>
</dbReference>
<comment type="caution">
    <text evidence="2">The sequence shown here is derived from an EMBL/GenBank/DDBJ whole genome shotgun (WGS) entry which is preliminary data.</text>
</comment>
<sequence>MLDESGATAIEYGLIVALLFLAMIGSAQLFADEANTMWDIISGTMSDVSDDANVEDA</sequence>
<proteinExistence type="predicted"/>
<dbReference type="Pfam" id="PF04964">
    <property type="entry name" value="Flp_Fap"/>
    <property type="match status" value="1"/>
</dbReference>
<feature type="transmembrane region" description="Helical" evidence="1">
    <location>
        <begin position="12"/>
        <end position="31"/>
    </location>
</feature>
<keyword evidence="3" id="KW-1185">Reference proteome</keyword>